<keyword evidence="1" id="KW-0472">Membrane</keyword>
<keyword evidence="1" id="KW-0812">Transmembrane</keyword>
<dbReference type="Proteomes" id="UP000324760">
    <property type="component" value="Chromosome"/>
</dbReference>
<accession>A0A5P1R9W2</accession>
<dbReference type="GO" id="GO:0016853">
    <property type="term" value="F:isomerase activity"/>
    <property type="evidence" value="ECO:0007669"/>
    <property type="project" value="UniProtKB-KW"/>
</dbReference>
<evidence type="ECO:0000256" key="1">
    <source>
        <dbReference type="SAM" id="Phobius"/>
    </source>
</evidence>
<dbReference type="AlphaFoldDB" id="A0A5P1R9W2"/>
<organism evidence="2 3">
    <name type="scientific">Neptunomonas concharum</name>
    <dbReference type="NCBI Taxonomy" id="1031538"/>
    <lineage>
        <taxon>Bacteria</taxon>
        <taxon>Pseudomonadati</taxon>
        <taxon>Pseudomonadota</taxon>
        <taxon>Gammaproteobacteria</taxon>
        <taxon>Oceanospirillales</taxon>
        <taxon>Oceanospirillaceae</taxon>
        <taxon>Neptunomonas</taxon>
    </lineage>
</organism>
<proteinExistence type="predicted"/>
<gene>
    <name evidence="2" type="ORF">F0U83_06720</name>
</gene>
<dbReference type="RefSeq" id="WP_138988457.1">
    <property type="nucleotide sequence ID" value="NZ_CP043869.1"/>
</dbReference>
<keyword evidence="2" id="KW-0413">Isomerase</keyword>
<keyword evidence="1" id="KW-1133">Transmembrane helix</keyword>
<keyword evidence="3" id="KW-1185">Reference proteome</keyword>
<sequence>MLQDNLIYIAIIALVGAAALFINYFITRQEHNTSMKNSRLGWLQTRTLHTLDAITALRSAGCKPDILEKLNQHAMVLIEEISLLAPDSDLMTQVNNQKETADRTAPGTAQFTSDKELKRFQIYINFTEKLLAEMLKKGKLSQALARNYGQELYWLNLTVVAEAHISQGQRHLHDNDPLTALSHFKHAKAVIVRAMVPQIKKQPLLDRIQPMIEEIQPNKTANAGTLADSLDNFLK</sequence>
<protein>
    <submittedName>
        <fullName evidence="2">DNA topoisomerase I</fullName>
    </submittedName>
</protein>
<dbReference type="OrthoDB" id="6087293at2"/>
<evidence type="ECO:0000313" key="2">
    <source>
        <dbReference type="EMBL" id="QEQ96420.1"/>
    </source>
</evidence>
<feature type="transmembrane region" description="Helical" evidence="1">
    <location>
        <begin position="6"/>
        <end position="26"/>
    </location>
</feature>
<evidence type="ECO:0000313" key="3">
    <source>
        <dbReference type="Proteomes" id="UP000324760"/>
    </source>
</evidence>
<reference evidence="2 3" key="1">
    <citation type="journal article" date="2019" name="Biochem. Eng. J.">
        <title>Metabolic engineering of the marine bacteria Neptunomonas concharum for the production of acetoin and meso-2,3-butanediol from acetate.</title>
        <authorList>
            <person name="Li W."/>
            <person name="Pu N."/>
            <person name="Liu C.-X."/>
            <person name="Yuan Q.-P."/>
            <person name="Li Z.-J."/>
        </authorList>
    </citation>
    <scope>NUCLEOTIDE SEQUENCE [LARGE SCALE GENOMIC DNA]</scope>
    <source>
        <strain evidence="2 3">JCM17730</strain>
    </source>
</reference>
<dbReference type="EMBL" id="CP043869">
    <property type="protein sequence ID" value="QEQ96420.1"/>
    <property type="molecule type" value="Genomic_DNA"/>
</dbReference>
<dbReference type="KEGG" id="ncu:F0U83_06720"/>
<name>A0A5P1R9W2_9GAMM</name>